<comment type="caution">
    <text evidence="2">The sequence shown here is derived from an EMBL/GenBank/DDBJ whole genome shotgun (WGS) entry which is preliminary data.</text>
</comment>
<dbReference type="InterPro" id="IPR008164">
    <property type="entry name" value="XGLTT_rpt"/>
</dbReference>
<reference evidence="2 3" key="1">
    <citation type="journal article" date="2017" name="Int. J. Syst. Evol. Microbiol.">
        <title>Mucilaginibacterpsychrotolerans sp. nov., isolated from peatlands.</title>
        <authorList>
            <person name="Deng Y."/>
            <person name="Shen L."/>
            <person name="Xu B."/>
            <person name="Liu Y."/>
            <person name="Gu Z."/>
            <person name="Liu H."/>
            <person name="Zhou Y."/>
        </authorList>
    </citation>
    <scope>NUCLEOTIDE SEQUENCE [LARGE SCALE GENOMIC DNA]</scope>
    <source>
        <strain evidence="2 3">NH7-4</strain>
    </source>
</reference>
<dbReference type="Pfam" id="PF01744">
    <property type="entry name" value="GLTT"/>
    <property type="match status" value="1"/>
</dbReference>
<evidence type="ECO:0000256" key="1">
    <source>
        <dbReference type="SAM" id="Phobius"/>
    </source>
</evidence>
<proteinExistence type="predicted"/>
<dbReference type="AlphaFoldDB" id="A0A4Y8SLG3"/>
<dbReference type="Proteomes" id="UP000297540">
    <property type="component" value="Unassembled WGS sequence"/>
</dbReference>
<keyword evidence="1" id="KW-0472">Membrane</keyword>
<sequence length="61" mass="6607">MSTFGLSTFGLSTLGLSTLGLSFTVLVEVLSQAAAETAMVKAKHAILNEFFMLCLFIMFKK</sequence>
<evidence type="ECO:0000313" key="3">
    <source>
        <dbReference type="Proteomes" id="UP000297540"/>
    </source>
</evidence>
<protein>
    <submittedName>
        <fullName evidence="2">Uncharacterized protein</fullName>
    </submittedName>
</protein>
<dbReference type="EMBL" id="SOZE01000003">
    <property type="protein sequence ID" value="TFF39863.1"/>
    <property type="molecule type" value="Genomic_DNA"/>
</dbReference>
<gene>
    <name evidence="2" type="ORF">E2R66_05455</name>
</gene>
<organism evidence="2 3">
    <name type="scientific">Mucilaginibacter psychrotolerans</name>
    <dbReference type="NCBI Taxonomy" id="1524096"/>
    <lineage>
        <taxon>Bacteria</taxon>
        <taxon>Pseudomonadati</taxon>
        <taxon>Bacteroidota</taxon>
        <taxon>Sphingobacteriia</taxon>
        <taxon>Sphingobacteriales</taxon>
        <taxon>Sphingobacteriaceae</taxon>
        <taxon>Mucilaginibacter</taxon>
    </lineage>
</organism>
<keyword evidence="1" id="KW-1133">Transmembrane helix</keyword>
<keyword evidence="1" id="KW-0812">Transmembrane</keyword>
<accession>A0A4Y8SLG3</accession>
<evidence type="ECO:0000313" key="2">
    <source>
        <dbReference type="EMBL" id="TFF39863.1"/>
    </source>
</evidence>
<keyword evidence="3" id="KW-1185">Reference proteome</keyword>
<name>A0A4Y8SLG3_9SPHI</name>
<feature type="transmembrane region" description="Helical" evidence="1">
    <location>
        <begin position="38"/>
        <end position="59"/>
    </location>
</feature>